<proteinExistence type="predicted"/>
<dbReference type="InterPro" id="IPR036691">
    <property type="entry name" value="Endo/exonu/phosph_ase_sf"/>
</dbReference>
<dbReference type="GO" id="GO:0004519">
    <property type="term" value="F:endonuclease activity"/>
    <property type="evidence" value="ECO:0007669"/>
    <property type="project" value="UniProtKB-KW"/>
</dbReference>
<keyword evidence="2" id="KW-0378">Hydrolase</keyword>
<dbReference type="Pfam" id="PF03372">
    <property type="entry name" value="Exo_endo_phos"/>
    <property type="match status" value="1"/>
</dbReference>
<feature type="domain" description="Endonuclease/exonuclease/phosphatase" evidence="1">
    <location>
        <begin position="22"/>
        <end position="270"/>
    </location>
</feature>
<evidence type="ECO:0000259" key="1">
    <source>
        <dbReference type="Pfam" id="PF03372"/>
    </source>
</evidence>
<dbReference type="Proteomes" id="UP001597079">
    <property type="component" value="Unassembled WGS sequence"/>
</dbReference>
<name>A0ABW4JE11_9BACL</name>
<organism evidence="2 3">
    <name type="scientific">Alicyclobacillus fodiniaquatilis</name>
    <dbReference type="NCBI Taxonomy" id="1661150"/>
    <lineage>
        <taxon>Bacteria</taxon>
        <taxon>Bacillati</taxon>
        <taxon>Bacillota</taxon>
        <taxon>Bacilli</taxon>
        <taxon>Bacillales</taxon>
        <taxon>Alicyclobacillaceae</taxon>
        <taxon>Alicyclobacillus</taxon>
    </lineage>
</organism>
<evidence type="ECO:0000313" key="2">
    <source>
        <dbReference type="EMBL" id="MFD1673866.1"/>
    </source>
</evidence>
<comment type="caution">
    <text evidence="2">The sequence shown here is derived from an EMBL/GenBank/DDBJ whole genome shotgun (WGS) entry which is preliminary data.</text>
</comment>
<reference evidence="3" key="1">
    <citation type="journal article" date="2019" name="Int. J. Syst. Evol. Microbiol.">
        <title>The Global Catalogue of Microorganisms (GCM) 10K type strain sequencing project: providing services to taxonomists for standard genome sequencing and annotation.</title>
        <authorList>
            <consortium name="The Broad Institute Genomics Platform"/>
            <consortium name="The Broad Institute Genome Sequencing Center for Infectious Disease"/>
            <person name="Wu L."/>
            <person name="Ma J."/>
        </authorList>
    </citation>
    <scope>NUCLEOTIDE SEQUENCE [LARGE SCALE GENOMIC DNA]</scope>
    <source>
        <strain evidence="3">CGMCC 1.12286</strain>
    </source>
</reference>
<dbReference type="EMBL" id="JBHUCX010000013">
    <property type="protein sequence ID" value="MFD1673866.1"/>
    <property type="molecule type" value="Genomic_DNA"/>
</dbReference>
<dbReference type="SUPFAM" id="SSF56219">
    <property type="entry name" value="DNase I-like"/>
    <property type="match status" value="1"/>
</dbReference>
<evidence type="ECO:0000313" key="3">
    <source>
        <dbReference type="Proteomes" id="UP001597079"/>
    </source>
</evidence>
<gene>
    <name evidence="2" type="ORF">ACFSB2_03975</name>
</gene>
<accession>A0ABW4JE11</accession>
<dbReference type="InterPro" id="IPR005135">
    <property type="entry name" value="Endo/exonuclease/phosphatase"/>
</dbReference>
<keyword evidence="3" id="KW-1185">Reference proteome</keyword>
<dbReference type="RefSeq" id="WP_377941533.1">
    <property type="nucleotide sequence ID" value="NZ_JBHUCX010000013.1"/>
</dbReference>
<dbReference type="InterPro" id="IPR051916">
    <property type="entry name" value="GPI-anchor_lipid_remodeler"/>
</dbReference>
<dbReference type="Gene3D" id="3.60.10.10">
    <property type="entry name" value="Endonuclease/exonuclease/phosphatase"/>
    <property type="match status" value="1"/>
</dbReference>
<dbReference type="PANTHER" id="PTHR14859">
    <property type="entry name" value="CALCOFLUOR WHITE HYPERSENSITIVE PROTEIN PRECURSOR"/>
    <property type="match status" value="1"/>
</dbReference>
<sequence>MDGTHPCCTCRKRIGADIVRIATFNLWNSDTMRERRIEAICHEMKQVDADIVALQEVWMHGSCGVVDWIATNCGYAHTVYRQYPDDQNEGLAFMSKRPIASVSTIWDSVPEKQIAIRAVIKLPHSKVAVTNVHLDWSSALTRENEIVELERWLSAQYSSDTYEVLCGDFNGDADSSVHRFLTGRQSLGNRATLWTDVAEYYADKRQKSSSITLDFYHHPRWSGVANIEIPMRCDWILLKQDYPNPSPVIQTVRTFGTAPSGTTGVFPSDHYGVALDTDFPATPTQSDK</sequence>
<keyword evidence="2" id="KW-0255">Endonuclease</keyword>
<dbReference type="PANTHER" id="PTHR14859:SF16">
    <property type="entry name" value="ENDONUCLEASE_EXONUCLEASE_PHOSPHATASE DOMAIN-CONTAINING PROTEIN"/>
    <property type="match status" value="1"/>
</dbReference>
<protein>
    <submittedName>
        <fullName evidence="2">Endonuclease/exonuclease/phosphatase family protein</fullName>
    </submittedName>
</protein>
<keyword evidence="2" id="KW-0540">Nuclease</keyword>